<keyword evidence="3" id="KW-1185">Reference proteome</keyword>
<feature type="compositionally biased region" description="Basic and acidic residues" evidence="1">
    <location>
        <begin position="52"/>
        <end position="62"/>
    </location>
</feature>
<name>A0A6G1ESW0_9ORYZ</name>
<sequence>MSPSWDASSAVGMGGELAAMTLLVSMGHALIKVRYHVTIPALTVVASPSSAGRHEGGGQEWRRRWHRRWQQE</sequence>
<feature type="compositionally biased region" description="Basic residues" evidence="1">
    <location>
        <begin position="63"/>
        <end position="72"/>
    </location>
</feature>
<organism evidence="2 3">
    <name type="scientific">Oryza meyeriana var. granulata</name>
    <dbReference type="NCBI Taxonomy" id="110450"/>
    <lineage>
        <taxon>Eukaryota</taxon>
        <taxon>Viridiplantae</taxon>
        <taxon>Streptophyta</taxon>
        <taxon>Embryophyta</taxon>
        <taxon>Tracheophyta</taxon>
        <taxon>Spermatophyta</taxon>
        <taxon>Magnoliopsida</taxon>
        <taxon>Liliopsida</taxon>
        <taxon>Poales</taxon>
        <taxon>Poaceae</taxon>
        <taxon>BOP clade</taxon>
        <taxon>Oryzoideae</taxon>
        <taxon>Oryzeae</taxon>
        <taxon>Oryzinae</taxon>
        <taxon>Oryza</taxon>
        <taxon>Oryza meyeriana</taxon>
    </lineage>
</organism>
<protein>
    <submittedName>
        <fullName evidence="2">Uncharacterized protein</fullName>
    </submittedName>
</protein>
<reference evidence="2 3" key="1">
    <citation type="submission" date="2019-11" db="EMBL/GenBank/DDBJ databases">
        <title>Whole genome sequence of Oryza granulata.</title>
        <authorList>
            <person name="Li W."/>
        </authorList>
    </citation>
    <scope>NUCLEOTIDE SEQUENCE [LARGE SCALE GENOMIC DNA]</scope>
    <source>
        <strain evidence="3">cv. Menghai</strain>
        <tissue evidence="2">Leaf</tissue>
    </source>
</reference>
<dbReference type="Proteomes" id="UP000479710">
    <property type="component" value="Unassembled WGS sequence"/>
</dbReference>
<feature type="region of interest" description="Disordered" evidence="1">
    <location>
        <begin position="48"/>
        <end position="72"/>
    </location>
</feature>
<evidence type="ECO:0000256" key="1">
    <source>
        <dbReference type="SAM" id="MobiDB-lite"/>
    </source>
</evidence>
<evidence type="ECO:0000313" key="2">
    <source>
        <dbReference type="EMBL" id="KAF0927685.1"/>
    </source>
</evidence>
<dbReference type="AlphaFoldDB" id="A0A6G1ESW0"/>
<comment type="caution">
    <text evidence="2">The sequence shown here is derived from an EMBL/GenBank/DDBJ whole genome shotgun (WGS) entry which is preliminary data.</text>
</comment>
<gene>
    <name evidence="2" type="ORF">E2562_035603</name>
</gene>
<accession>A0A6G1ESW0</accession>
<proteinExistence type="predicted"/>
<dbReference type="EMBL" id="SPHZ02000003">
    <property type="protein sequence ID" value="KAF0927685.1"/>
    <property type="molecule type" value="Genomic_DNA"/>
</dbReference>
<evidence type="ECO:0000313" key="3">
    <source>
        <dbReference type="Proteomes" id="UP000479710"/>
    </source>
</evidence>